<feature type="transmembrane region" description="Helical" evidence="1">
    <location>
        <begin position="22"/>
        <end position="45"/>
    </location>
</feature>
<feature type="transmembrane region" description="Helical" evidence="1">
    <location>
        <begin position="90"/>
        <end position="111"/>
    </location>
</feature>
<protein>
    <submittedName>
        <fullName evidence="2">Uncharacterized protein</fullName>
    </submittedName>
</protein>
<keyword evidence="1" id="KW-0812">Transmembrane</keyword>
<keyword evidence="3" id="KW-1185">Reference proteome</keyword>
<comment type="caution">
    <text evidence="2">The sequence shown here is derived from an EMBL/GenBank/DDBJ whole genome shotgun (WGS) entry which is preliminary data.</text>
</comment>
<keyword evidence="1" id="KW-1133">Transmembrane helix</keyword>
<reference evidence="2 3" key="1">
    <citation type="journal article" date="2023" name="Plants (Basel)">
        <title>Bridging the Gap: Combining Genomics and Transcriptomics Approaches to Understand Stylosanthes scabra, an Orphan Legume from the Brazilian Caatinga.</title>
        <authorList>
            <person name="Ferreira-Neto J.R.C."/>
            <person name="da Silva M.D."/>
            <person name="Binneck E."/>
            <person name="de Melo N.F."/>
            <person name="da Silva R.H."/>
            <person name="de Melo A.L.T.M."/>
            <person name="Pandolfi V."/>
            <person name="Bustamante F.O."/>
            <person name="Brasileiro-Vidal A.C."/>
            <person name="Benko-Iseppon A.M."/>
        </authorList>
    </citation>
    <scope>NUCLEOTIDE SEQUENCE [LARGE SCALE GENOMIC DNA]</scope>
    <source>
        <tissue evidence="2">Leaves</tissue>
    </source>
</reference>
<keyword evidence="1" id="KW-0472">Membrane</keyword>
<name>A0ABU6YDM4_9FABA</name>
<organism evidence="2 3">
    <name type="scientific">Stylosanthes scabra</name>
    <dbReference type="NCBI Taxonomy" id="79078"/>
    <lineage>
        <taxon>Eukaryota</taxon>
        <taxon>Viridiplantae</taxon>
        <taxon>Streptophyta</taxon>
        <taxon>Embryophyta</taxon>
        <taxon>Tracheophyta</taxon>
        <taxon>Spermatophyta</taxon>
        <taxon>Magnoliopsida</taxon>
        <taxon>eudicotyledons</taxon>
        <taxon>Gunneridae</taxon>
        <taxon>Pentapetalae</taxon>
        <taxon>rosids</taxon>
        <taxon>fabids</taxon>
        <taxon>Fabales</taxon>
        <taxon>Fabaceae</taxon>
        <taxon>Papilionoideae</taxon>
        <taxon>50 kb inversion clade</taxon>
        <taxon>dalbergioids sensu lato</taxon>
        <taxon>Dalbergieae</taxon>
        <taxon>Pterocarpus clade</taxon>
        <taxon>Stylosanthes</taxon>
    </lineage>
</organism>
<gene>
    <name evidence="2" type="ORF">PIB30_045578</name>
</gene>
<dbReference type="PANTHER" id="PTHR34658:SF5">
    <property type="entry name" value="PROTEIN, PUTATIVE-RELATED"/>
    <property type="match status" value="1"/>
</dbReference>
<dbReference type="PANTHER" id="PTHR34658">
    <property type="entry name" value="OS01G0151800 PROTEIN"/>
    <property type="match status" value="1"/>
</dbReference>
<sequence>MPLVTTSVCRGVVSTLLYTSTWMLLLIATVVLASLPPTMAFMLAISKSSHFSNGDGDGDGSLFVRIPLDFPRDMVHLPHQAVTTSSHIDFFLPTLFAALVVAASACFLHAVGPCEFGTNLIPNISTTYRALTETNIEYKNVLCMLDNVGKYYIWGYSLSDEDAV</sequence>
<proteinExistence type="predicted"/>
<accession>A0ABU6YDM4</accession>
<dbReference type="EMBL" id="JASCZI010241934">
    <property type="protein sequence ID" value="MED6208502.1"/>
    <property type="molecule type" value="Genomic_DNA"/>
</dbReference>
<evidence type="ECO:0000313" key="3">
    <source>
        <dbReference type="Proteomes" id="UP001341840"/>
    </source>
</evidence>
<dbReference type="Proteomes" id="UP001341840">
    <property type="component" value="Unassembled WGS sequence"/>
</dbReference>
<evidence type="ECO:0000313" key="2">
    <source>
        <dbReference type="EMBL" id="MED6208502.1"/>
    </source>
</evidence>
<evidence type="ECO:0000256" key="1">
    <source>
        <dbReference type="SAM" id="Phobius"/>
    </source>
</evidence>